<protein>
    <submittedName>
        <fullName evidence="2">BNR repeat-containing protein</fullName>
    </submittedName>
</protein>
<reference evidence="2" key="1">
    <citation type="submission" date="2020-11" db="EMBL/GenBank/DDBJ databases">
        <title>Bacterial whole genome sequence for Panacibacter sp. DH6.</title>
        <authorList>
            <person name="Le V."/>
            <person name="Ko S."/>
            <person name="Ahn C.-Y."/>
            <person name="Oh H.-M."/>
        </authorList>
    </citation>
    <scope>NUCLEOTIDE SEQUENCE</scope>
    <source>
        <strain evidence="2">DH6</strain>
    </source>
</reference>
<comment type="caution">
    <text evidence="2">The sequence shown here is derived from an EMBL/GenBank/DDBJ whole genome shotgun (WGS) entry which is preliminary data.</text>
</comment>
<dbReference type="Proteomes" id="UP000628448">
    <property type="component" value="Unassembled WGS sequence"/>
</dbReference>
<dbReference type="AlphaFoldDB" id="A0A931MEI5"/>
<accession>A0A931MEI5</accession>
<feature type="signal peptide" evidence="1">
    <location>
        <begin position="1"/>
        <end position="17"/>
    </location>
</feature>
<evidence type="ECO:0000313" key="2">
    <source>
        <dbReference type="EMBL" id="MBG9378294.1"/>
    </source>
</evidence>
<dbReference type="Pfam" id="PF15892">
    <property type="entry name" value="BNR_4"/>
    <property type="match status" value="1"/>
</dbReference>
<dbReference type="EMBL" id="JADWYR010000002">
    <property type="protein sequence ID" value="MBG9378294.1"/>
    <property type="molecule type" value="Genomic_DNA"/>
</dbReference>
<dbReference type="InterPro" id="IPR036278">
    <property type="entry name" value="Sialidase_sf"/>
</dbReference>
<evidence type="ECO:0000256" key="1">
    <source>
        <dbReference type="SAM" id="SignalP"/>
    </source>
</evidence>
<gene>
    <name evidence="2" type="ORF">I5907_18800</name>
</gene>
<name>A0A931MEI5_9BACT</name>
<organism evidence="2 3">
    <name type="scientific">Panacibacter microcysteis</name>
    <dbReference type="NCBI Taxonomy" id="2793269"/>
    <lineage>
        <taxon>Bacteria</taxon>
        <taxon>Pseudomonadati</taxon>
        <taxon>Bacteroidota</taxon>
        <taxon>Chitinophagia</taxon>
        <taxon>Chitinophagales</taxon>
        <taxon>Chitinophagaceae</taxon>
        <taxon>Panacibacter</taxon>
    </lineage>
</organism>
<keyword evidence="1" id="KW-0732">Signal</keyword>
<evidence type="ECO:0000313" key="3">
    <source>
        <dbReference type="Proteomes" id="UP000628448"/>
    </source>
</evidence>
<dbReference type="SUPFAM" id="SSF50939">
    <property type="entry name" value="Sialidases"/>
    <property type="match status" value="1"/>
</dbReference>
<keyword evidence="3" id="KW-1185">Reference proteome</keyword>
<proteinExistence type="predicted"/>
<feature type="chain" id="PRO_5036951911" evidence="1">
    <location>
        <begin position="18"/>
        <end position="430"/>
    </location>
</feature>
<sequence>MKYVVLICCLLPLLLQAQQYNTVNVDSGWAGNSVNVVVFRKNSLVTFKDTQFIAYYNARQHVVLGKRKTGAGHWTLQETPYRGNTWDAHNSISIMVDGDGYLHIAWDHHNNTLHYCKSVAPGSLELTTPLAMTGTLEDRVTYPEFFKLPGGDLLFFYRNGESGKGNLVIKRYSTATKAWKLVHDNVVDGEGERNAYWQSCTDENGAIHLSWVWRESADVASNHDMCYAKSTDGGIKWYSSTGKQFSLPITAANAEYISFIPEKSELINQTSMYAFDGKIFIATYYRAQADSVPQYHIIYNTGSVWQSNSLSFRKTAFSLSGVGTKRIPVSRPQIIAAKQQDEIIACIIFRDEERGSKISAATCDDLHSNRWLVQDITAYPVGYWEPTYDTELWKQQHLLHLFVQYAEQADEEGKTTTRPKMVEVLEYAPW</sequence>
<dbReference type="RefSeq" id="WP_196992332.1">
    <property type="nucleotide sequence ID" value="NZ_JADWYR010000002.1"/>
</dbReference>